<dbReference type="SUPFAM" id="SSF82784">
    <property type="entry name" value="OsmC-like"/>
    <property type="match status" value="1"/>
</dbReference>
<organism evidence="1 2">
    <name type="scientific">Candidatus Nitrospira allomarina</name>
    <dbReference type="NCBI Taxonomy" id="3020900"/>
    <lineage>
        <taxon>Bacteria</taxon>
        <taxon>Pseudomonadati</taxon>
        <taxon>Nitrospirota</taxon>
        <taxon>Nitrospiria</taxon>
        <taxon>Nitrospirales</taxon>
        <taxon>Nitrospiraceae</taxon>
        <taxon>Nitrospira</taxon>
    </lineage>
</organism>
<name>A0AA96GCV4_9BACT</name>
<reference evidence="1 2" key="1">
    <citation type="submission" date="2023-01" db="EMBL/GenBank/DDBJ databases">
        <title>Cultivation and genomic characterization of new, ubiquitous marine nitrite-oxidizing bacteria from the Nitrospirales.</title>
        <authorList>
            <person name="Mueller A.J."/>
            <person name="Daebeler A."/>
            <person name="Herbold C.W."/>
            <person name="Kirkegaard R.H."/>
            <person name="Daims H."/>
        </authorList>
    </citation>
    <scope>NUCLEOTIDE SEQUENCE [LARGE SCALE GENOMIC DNA]</scope>
    <source>
        <strain evidence="1 2">VA</strain>
    </source>
</reference>
<dbReference type="AlphaFoldDB" id="A0AA96GCV4"/>
<keyword evidence="2" id="KW-1185">Reference proteome</keyword>
<dbReference type="Gene3D" id="3.30.300.20">
    <property type="match status" value="1"/>
</dbReference>
<proteinExistence type="predicted"/>
<dbReference type="Proteomes" id="UP001302719">
    <property type="component" value="Chromosome"/>
</dbReference>
<protein>
    <submittedName>
        <fullName evidence="1">OsmC family protein</fullName>
    </submittedName>
</protein>
<dbReference type="RefSeq" id="WP_312639994.1">
    <property type="nucleotide sequence ID" value="NZ_CP116967.1"/>
</dbReference>
<accession>A0AA96GCV4</accession>
<dbReference type="InterPro" id="IPR052707">
    <property type="entry name" value="OsmC_Ohr_Peroxiredoxin"/>
</dbReference>
<dbReference type="InterPro" id="IPR036102">
    <property type="entry name" value="OsmC/Ohrsf"/>
</dbReference>
<dbReference type="PANTHER" id="PTHR42830">
    <property type="entry name" value="OSMOTICALLY INDUCIBLE FAMILY PROTEIN"/>
    <property type="match status" value="1"/>
</dbReference>
<dbReference type="PANTHER" id="PTHR42830:SF2">
    <property type="entry name" value="OSMC_OHR FAMILY PROTEIN"/>
    <property type="match status" value="1"/>
</dbReference>
<dbReference type="EMBL" id="CP116967">
    <property type="protein sequence ID" value="WNM56404.1"/>
    <property type="molecule type" value="Genomic_DNA"/>
</dbReference>
<gene>
    <name evidence="1" type="ORF">PP769_10455</name>
</gene>
<dbReference type="Pfam" id="PF02566">
    <property type="entry name" value="OsmC"/>
    <property type="match status" value="1"/>
</dbReference>
<evidence type="ECO:0000313" key="2">
    <source>
        <dbReference type="Proteomes" id="UP001302719"/>
    </source>
</evidence>
<evidence type="ECO:0000313" key="1">
    <source>
        <dbReference type="EMBL" id="WNM56404.1"/>
    </source>
</evidence>
<dbReference type="KEGG" id="nall:PP769_10455"/>
<sequence length="149" mass="16718">MSEHKITLEWKRGSENFSYESYNRDHELFFEGGVRVPASAAPAYRGNPAHVNPEEAFVAALSSCHMLTFLAMAAKKRFVVDRYSDHAVGLLEKNQNNKLAITRVILHPRVIFGGPTLPTQEQRHALHEQAHSECFIANSVTTEVTVEAE</sequence>
<dbReference type="InterPro" id="IPR003718">
    <property type="entry name" value="OsmC/Ohr_fam"/>
</dbReference>
<dbReference type="InterPro" id="IPR015946">
    <property type="entry name" value="KH_dom-like_a/b"/>
</dbReference>